<evidence type="ECO:0000256" key="1">
    <source>
        <dbReference type="SAM" id="MobiDB-lite"/>
    </source>
</evidence>
<dbReference type="InterPro" id="IPR004590">
    <property type="entry name" value="ssDNA_annealing_RecT"/>
</dbReference>
<protein>
    <submittedName>
        <fullName evidence="2">RecT protein</fullName>
    </submittedName>
</protein>
<reference evidence="2" key="1">
    <citation type="journal article" date="2021" name="Proc. Natl. Acad. Sci. U.S.A.">
        <title>A Catalog of Tens of Thousands of Viruses from Human Metagenomes Reveals Hidden Associations with Chronic Diseases.</title>
        <authorList>
            <person name="Tisza M.J."/>
            <person name="Buck C.B."/>
        </authorList>
    </citation>
    <scope>NUCLEOTIDE SEQUENCE</scope>
    <source>
        <strain evidence="2">CteHV32</strain>
    </source>
</reference>
<dbReference type="EMBL" id="BK015653">
    <property type="protein sequence ID" value="DAE18265.1"/>
    <property type="molecule type" value="Genomic_DNA"/>
</dbReference>
<organism evidence="2">
    <name type="scientific">Siphoviridae sp. cteHV32</name>
    <dbReference type="NCBI Taxonomy" id="2825588"/>
    <lineage>
        <taxon>Viruses</taxon>
        <taxon>Duplodnaviria</taxon>
        <taxon>Heunggongvirae</taxon>
        <taxon>Uroviricota</taxon>
        <taxon>Caudoviricetes</taxon>
    </lineage>
</organism>
<proteinExistence type="predicted"/>
<feature type="compositionally biased region" description="Basic and acidic residues" evidence="1">
    <location>
        <begin position="284"/>
        <end position="295"/>
    </location>
</feature>
<name>A0A8S5QHK1_9CAUD</name>
<dbReference type="GO" id="GO:0006259">
    <property type="term" value="P:DNA metabolic process"/>
    <property type="evidence" value="ECO:0007669"/>
    <property type="project" value="InterPro"/>
</dbReference>
<evidence type="ECO:0000313" key="2">
    <source>
        <dbReference type="EMBL" id="DAE18265.1"/>
    </source>
</evidence>
<sequence>MAENTQVATQKQSFSVVLTGKLDSVAEALPKDFNRSRFVQNALALINDNPQLQKYSQSQLMAGLMKGAYLGLDFYSKECYLVPYGNQLNYQTDYRGAKKLAKKYSIRPITDIYAKLVREGDFFEETIENGEQTFTFKPKSFNDGKIIGAFAVVLYKDGGMSYETMTLSDLENTRSASKASNSPAWKKFTGEMYKKTVLHRLCKHIELDFENPTQQTTFYSGVEIETNVEDEVKADIEAHANTEEFIPEPMPIEEQPKQPTVAETVQTVEKEPAPATGKGPEIPDFMKQEEMRYEQ</sequence>
<dbReference type="GO" id="GO:0003677">
    <property type="term" value="F:DNA binding"/>
    <property type="evidence" value="ECO:0007669"/>
    <property type="project" value="InterPro"/>
</dbReference>
<feature type="region of interest" description="Disordered" evidence="1">
    <location>
        <begin position="251"/>
        <end position="295"/>
    </location>
</feature>
<accession>A0A8S5QHK1</accession>
<dbReference type="Pfam" id="PF03837">
    <property type="entry name" value="RecT"/>
    <property type="match status" value="1"/>
</dbReference>
<dbReference type="InterPro" id="IPR018330">
    <property type="entry name" value="RecT_fam"/>
</dbReference>
<dbReference type="NCBIfam" id="TIGR00616">
    <property type="entry name" value="rect"/>
    <property type="match status" value="1"/>
</dbReference>